<organism evidence="3 4">
    <name type="scientific">Allacma fusca</name>
    <dbReference type="NCBI Taxonomy" id="39272"/>
    <lineage>
        <taxon>Eukaryota</taxon>
        <taxon>Metazoa</taxon>
        <taxon>Ecdysozoa</taxon>
        <taxon>Arthropoda</taxon>
        <taxon>Hexapoda</taxon>
        <taxon>Collembola</taxon>
        <taxon>Symphypleona</taxon>
        <taxon>Sminthuridae</taxon>
        <taxon>Allacma</taxon>
    </lineage>
</organism>
<dbReference type="GO" id="GO:0016616">
    <property type="term" value="F:oxidoreductase activity, acting on the CH-OH group of donors, NAD or NADP as acceptor"/>
    <property type="evidence" value="ECO:0007669"/>
    <property type="project" value="InterPro"/>
</dbReference>
<sequence length="222" mass="25453">VFLNQSEGQTELPLKEEKVLLGYYAFTKAQSEAIVLCTRNKPMANGNILKTAILRPTVMYGELDPYYVPGTLKLAKMAGGYLPQPKIFQGEPVLQSTYVGNVAWAHALAIWRLNEELKEEYVPEEWREVDGQEIYVTDDTHPAMIYDFMKPFLALKGFSLLRTPVPLFLVFFWVYNMSLLLTLLPDSWKKWLQSHPLFPAYESFKMAHSAVHVSRLKSTNCL</sequence>
<keyword evidence="1" id="KW-0472">Membrane</keyword>
<evidence type="ECO:0000313" key="3">
    <source>
        <dbReference type="EMBL" id="CAG7825349.1"/>
    </source>
</evidence>
<dbReference type="Pfam" id="PF01073">
    <property type="entry name" value="3Beta_HSD"/>
    <property type="match status" value="1"/>
</dbReference>
<feature type="non-terminal residue" evidence="3">
    <location>
        <position position="1"/>
    </location>
</feature>
<evidence type="ECO:0000259" key="2">
    <source>
        <dbReference type="Pfam" id="PF01073"/>
    </source>
</evidence>
<dbReference type="InterPro" id="IPR002225">
    <property type="entry name" value="3Beta_OHSteriod_DH/Estase"/>
</dbReference>
<comment type="caution">
    <text evidence="3">The sequence shown here is derived from an EMBL/GenBank/DDBJ whole genome shotgun (WGS) entry which is preliminary data.</text>
</comment>
<dbReference type="GO" id="GO:0006694">
    <property type="term" value="P:steroid biosynthetic process"/>
    <property type="evidence" value="ECO:0007669"/>
    <property type="project" value="InterPro"/>
</dbReference>
<proteinExistence type="predicted"/>
<evidence type="ECO:0000256" key="1">
    <source>
        <dbReference type="SAM" id="Phobius"/>
    </source>
</evidence>
<feature type="non-terminal residue" evidence="3">
    <location>
        <position position="222"/>
    </location>
</feature>
<keyword evidence="1" id="KW-1133">Transmembrane helix</keyword>
<keyword evidence="1" id="KW-0812">Transmembrane</keyword>
<reference evidence="3" key="1">
    <citation type="submission" date="2021-06" db="EMBL/GenBank/DDBJ databases">
        <authorList>
            <person name="Hodson N. C."/>
            <person name="Mongue J. A."/>
            <person name="Jaron S. K."/>
        </authorList>
    </citation>
    <scope>NUCLEOTIDE SEQUENCE</scope>
</reference>
<dbReference type="Proteomes" id="UP000708208">
    <property type="component" value="Unassembled WGS sequence"/>
</dbReference>
<name>A0A8J2LLH0_9HEXA</name>
<evidence type="ECO:0000313" key="4">
    <source>
        <dbReference type="Proteomes" id="UP000708208"/>
    </source>
</evidence>
<dbReference type="EMBL" id="CAJVCH010535891">
    <property type="protein sequence ID" value="CAG7825349.1"/>
    <property type="molecule type" value="Genomic_DNA"/>
</dbReference>
<accession>A0A8J2LLH0</accession>
<feature type="domain" description="3-beta hydroxysteroid dehydrogenase/isomerase" evidence="2">
    <location>
        <begin position="19"/>
        <end position="157"/>
    </location>
</feature>
<protein>
    <recommendedName>
        <fullName evidence="2">3-beta hydroxysteroid dehydrogenase/isomerase domain-containing protein</fullName>
    </recommendedName>
</protein>
<dbReference type="AlphaFoldDB" id="A0A8J2LLH0"/>
<keyword evidence="4" id="KW-1185">Reference proteome</keyword>
<feature type="transmembrane region" description="Helical" evidence="1">
    <location>
        <begin position="165"/>
        <end position="184"/>
    </location>
</feature>
<gene>
    <name evidence="3" type="ORF">AFUS01_LOCUS35463</name>
</gene>
<dbReference type="OrthoDB" id="2735536at2759"/>